<dbReference type="RefSeq" id="WP_185383726.1">
    <property type="nucleotide sequence ID" value="NZ_JAARRG010000005.1"/>
</dbReference>
<evidence type="ECO:0000313" key="2">
    <source>
        <dbReference type="Proteomes" id="UP000523362"/>
    </source>
</evidence>
<accession>A0A7X0X2K2</accession>
<dbReference type="EMBL" id="JAARRG010000005">
    <property type="protein sequence ID" value="MBC1486253.1"/>
    <property type="molecule type" value="Genomic_DNA"/>
</dbReference>
<protein>
    <recommendedName>
        <fullName evidence="3">YokE-like PH domain-containing protein</fullName>
    </recommendedName>
</protein>
<evidence type="ECO:0000313" key="1">
    <source>
        <dbReference type="EMBL" id="MBC1486253.1"/>
    </source>
</evidence>
<sequence length="120" mass="13817">MYETIIAKAGARGLLGMDTSLIYGSFSYKMEDELMDLEGLWISNEDAFIFYLENDDVYLLKRFAYENIQILEQKVSIISMTKKLVLLLKNKESFTMLVANGEAKAFVNRANERIQKVSQK</sequence>
<dbReference type="AlphaFoldDB" id="A0A7X0X2K2"/>
<gene>
    <name evidence="1" type="ORF">HB897_08455</name>
</gene>
<proteinExistence type="predicted"/>
<evidence type="ECO:0008006" key="3">
    <source>
        <dbReference type="Google" id="ProtNLM"/>
    </source>
</evidence>
<name>A0A7X0X2K2_LISSE</name>
<organism evidence="1 2">
    <name type="scientific">Listeria seeligeri</name>
    <dbReference type="NCBI Taxonomy" id="1640"/>
    <lineage>
        <taxon>Bacteria</taxon>
        <taxon>Bacillati</taxon>
        <taxon>Bacillota</taxon>
        <taxon>Bacilli</taxon>
        <taxon>Bacillales</taxon>
        <taxon>Listeriaceae</taxon>
        <taxon>Listeria</taxon>
    </lineage>
</organism>
<comment type="caution">
    <text evidence="1">The sequence shown here is derived from an EMBL/GenBank/DDBJ whole genome shotgun (WGS) entry which is preliminary data.</text>
</comment>
<dbReference type="Proteomes" id="UP000523362">
    <property type="component" value="Unassembled WGS sequence"/>
</dbReference>
<reference evidence="1 2" key="1">
    <citation type="submission" date="2020-03" db="EMBL/GenBank/DDBJ databases">
        <title>Soil Listeria distribution.</title>
        <authorList>
            <person name="Liao J."/>
            <person name="Wiedmann M."/>
        </authorList>
    </citation>
    <scope>NUCLEOTIDE SEQUENCE [LARGE SCALE GENOMIC DNA]</scope>
    <source>
        <strain evidence="1 2">FSL L7-1560</strain>
    </source>
</reference>